<organism evidence="2">
    <name type="scientific">Mucochytrium quahogii</name>
    <dbReference type="NCBI Taxonomy" id="96639"/>
    <lineage>
        <taxon>Eukaryota</taxon>
        <taxon>Sar</taxon>
        <taxon>Stramenopiles</taxon>
        <taxon>Bigyra</taxon>
        <taxon>Labyrinthulomycetes</taxon>
        <taxon>Thraustochytrida</taxon>
        <taxon>Thraustochytriidae</taxon>
        <taxon>Mucochytrium</taxon>
    </lineage>
</organism>
<proteinExistence type="predicted"/>
<name>A0A7S2WBL6_9STRA</name>
<dbReference type="AlphaFoldDB" id="A0A7S2WBL6"/>
<accession>A0A7S2WBL6</accession>
<sequence>MTSTTLLEIDNDTTCNVIVESVVLEQNPGRFSGHEPRTNRKMNCGKSKAINLLGYDSEEQLLRAKALVRMGLTEEDMYQSAPHFSSIQEQERINKRYQERGLSEKLPQVTGMRPEQILRRKAVETLGTSESEIALDRDVKLSSIGNNSPSSSYSGMLYKSRDN</sequence>
<reference evidence="2" key="1">
    <citation type="submission" date="2021-01" db="EMBL/GenBank/DDBJ databases">
        <authorList>
            <person name="Corre E."/>
            <person name="Pelletier E."/>
            <person name="Niang G."/>
            <person name="Scheremetjew M."/>
            <person name="Finn R."/>
            <person name="Kale V."/>
            <person name="Holt S."/>
            <person name="Cochrane G."/>
            <person name="Meng A."/>
            <person name="Brown T."/>
            <person name="Cohen L."/>
        </authorList>
    </citation>
    <scope>NUCLEOTIDE SEQUENCE</scope>
    <source>
        <strain evidence="2">NY070348D</strain>
    </source>
</reference>
<protein>
    <submittedName>
        <fullName evidence="2">Uncharacterized protein</fullName>
    </submittedName>
</protein>
<evidence type="ECO:0000313" key="2">
    <source>
        <dbReference type="EMBL" id="CAD9677131.1"/>
    </source>
</evidence>
<evidence type="ECO:0000256" key="1">
    <source>
        <dbReference type="SAM" id="MobiDB-lite"/>
    </source>
</evidence>
<gene>
    <name evidence="2" type="ORF">QSP1433_LOCUS5676</name>
</gene>
<dbReference type="EMBL" id="HBHK01009167">
    <property type="protein sequence ID" value="CAD9677131.1"/>
    <property type="molecule type" value="Transcribed_RNA"/>
</dbReference>
<feature type="region of interest" description="Disordered" evidence="1">
    <location>
        <begin position="142"/>
        <end position="163"/>
    </location>
</feature>